<dbReference type="EnsemblPlants" id="OB05G32800.1">
    <property type="protein sequence ID" value="OB05G32800.1"/>
    <property type="gene ID" value="OB05G32800"/>
</dbReference>
<dbReference type="Gramene" id="OB05G32800.1">
    <property type="protein sequence ID" value="OB05G32800.1"/>
    <property type="gene ID" value="OB05G32800"/>
</dbReference>
<organism evidence="2">
    <name type="scientific">Oryza brachyantha</name>
    <name type="common">malo sina</name>
    <dbReference type="NCBI Taxonomy" id="4533"/>
    <lineage>
        <taxon>Eukaryota</taxon>
        <taxon>Viridiplantae</taxon>
        <taxon>Streptophyta</taxon>
        <taxon>Embryophyta</taxon>
        <taxon>Tracheophyta</taxon>
        <taxon>Spermatophyta</taxon>
        <taxon>Magnoliopsida</taxon>
        <taxon>Liliopsida</taxon>
        <taxon>Poales</taxon>
        <taxon>Poaceae</taxon>
        <taxon>BOP clade</taxon>
        <taxon>Oryzoideae</taxon>
        <taxon>Oryzeae</taxon>
        <taxon>Oryzinae</taxon>
        <taxon>Oryza</taxon>
    </lineage>
</organism>
<proteinExistence type="predicted"/>
<name>J3M9K6_ORYBR</name>
<accession>J3M9K6</accession>
<feature type="transmembrane region" description="Helical" evidence="1">
    <location>
        <begin position="33"/>
        <end position="54"/>
    </location>
</feature>
<keyword evidence="1" id="KW-1133">Transmembrane helix</keyword>
<reference evidence="2" key="2">
    <citation type="submission" date="2013-04" db="UniProtKB">
        <authorList>
            <consortium name="EnsemblPlants"/>
        </authorList>
    </citation>
    <scope>IDENTIFICATION</scope>
</reference>
<reference evidence="2" key="1">
    <citation type="journal article" date="2013" name="Nat. Commun.">
        <title>Whole-genome sequencing of Oryza brachyantha reveals mechanisms underlying Oryza genome evolution.</title>
        <authorList>
            <person name="Chen J."/>
            <person name="Huang Q."/>
            <person name="Gao D."/>
            <person name="Wang J."/>
            <person name="Lang Y."/>
            <person name="Liu T."/>
            <person name="Li B."/>
            <person name="Bai Z."/>
            <person name="Luis Goicoechea J."/>
            <person name="Liang C."/>
            <person name="Chen C."/>
            <person name="Zhang W."/>
            <person name="Sun S."/>
            <person name="Liao Y."/>
            <person name="Zhang X."/>
            <person name="Yang L."/>
            <person name="Song C."/>
            <person name="Wang M."/>
            <person name="Shi J."/>
            <person name="Liu G."/>
            <person name="Liu J."/>
            <person name="Zhou H."/>
            <person name="Zhou W."/>
            <person name="Yu Q."/>
            <person name="An N."/>
            <person name="Chen Y."/>
            <person name="Cai Q."/>
            <person name="Wang B."/>
            <person name="Liu B."/>
            <person name="Min J."/>
            <person name="Huang Y."/>
            <person name="Wu H."/>
            <person name="Li Z."/>
            <person name="Zhang Y."/>
            <person name="Yin Y."/>
            <person name="Song W."/>
            <person name="Jiang J."/>
            <person name="Jackson S.A."/>
            <person name="Wing R.A."/>
            <person name="Wang J."/>
            <person name="Chen M."/>
        </authorList>
    </citation>
    <scope>NUCLEOTIDE SEQUENCE [LARGE SCALE GENOMIC DNA]</scope>
    <source>
        <strain evidence="2">cv. IRGC 101232</strain>
    </source>
</reference>
<keyword evidence="1" id="KW-0472">Membrane</keyword>
<dbReference type="Proteomes" id="UP000006038">
    <property type="component" value="Chromosome 5"/>
</dbReference>
<evidence type="ECO:0000313" key="3">
    <source>
        <dbReference type="Proteomes" id="UP000006038"/>
    </source>
</evidence>
<keyword evidence="3" id="KW-1185">Reference proteome</keyword>
<protein>
    <submittedName>
        <fullName evidence="2">Uncharacterized protein</fullName>
    </submittedName>
</protein>
<keyword evidence="1" id="KW-0812">Transmembrane</keyword>
<dbReference type="AlphaFoldDB" id="J3M9K6"/>
<evidence type="ECO:0000256" key="1">
    <source>
        <dbReference type="SAM" id="Phobius"/>
    </source>
</evidence>
<evidence type="ECO:0000313" key="2">
    <source>
        <dbReference type="EnsemblPlants" id="OB05G32800.1"/>
    </source>
</evidence>
<sequence length="81" mass="8199">MPSPPVSTRHPGHALFISRSGVSSTGTTTYLDALALALSLLPPPAGACFFLLLFSTTPAAAATAVASWHGGHGSCKLLPII</sequence>
<dbReference type="HOGENOM" id="CLU_2577688_0_0_1"/>